<keyword evidence="1" id="KW-0732">Signal</keyword>
<dbReference type="PANTHER" id="PTHR21398">
    <property type="entry name" value="AGAP007094-PA"/>
    <property type="match status" value="1"/>
</dbReference>
<sequence length="218" mass="24707">MQLLELVALLSTVITWCEAFSTGNATQSLLSRQRRYVAFPEGSSVSAAICMTISVVARPADLLTSSVNWGVAYDLPSYAWARQHSNGFSSHPKALVQRRSRRDLYKKLEIIIDNMGFPGTECLARALCESGQIMKALRQRRGNMVVELIKTIFDFPSANLTREESTEHHHYARVYRRAKRSHVDCSTEYAMCRFSLLDLILGRHSMSVETLPKKTIFM</sequence>
<feature type="chain" id="PRO_5039949803" evidence="1">
    <location>
        <begin position="20"/>
        <end position="218"/>
    </location>
</feature>
<feature type="signal peptide" evidence="1">
    <location>
        <begin position="1"/>
        <end position="19"/>
    </location>
</feature>
<organism evidence="2 3">
    <name type="scientific">Musca domestica</name>
    <name type="common">House fly</name>
    <dbReference type="NCBI Taxonomy" id="7370"/>
    <lineage>
        <taxon>Eukaryota</taxon>
        <taxon>Metazoa</taxon>
        <taxon>Ecdysozoa</taxon>
        <taxon>Arthropoda</taxon>
        <taxon>Hexapoda</taxon>
        <taxon>Insecta</taxon>
        <taxon>Pterygota</taxon>
        <taxon>Neoptera</taxon>
        <taxon>Endopterygota</taxon>
        <taxon>Diptera</taxon>
        <taxon>Brachycera</taxon>
        <taxon>Muscomorpha</taxon>
        <taxon>Muscoidea</taxon>
        <taxon>Muscidae</taxon>
        <taxon>Musca</taxon>
    </lineage>
</organism>
<evidence type="ECO:0000313" key="3">
    <source>
        <dbReference type="RefSeq" id="XP_019893913.1"/>
    </source>
</evidence>
<dbReference type="AlphaFoldDB" id="A0A9J7IEZ0"/>
<dbReference type="GeneID" id="101901039"/>
<dbReference type="OrthoDB" id="8180611at2759"/>
<dbReference type="InterPro" id="IPR006631">
    <property type="entry name" value="DM4_12"/>
</dbReference>
<dbReference type="Proteomes" id="UP001652621">
    <property type="component" value="Unplaced"/>
</dbReference>
<dbReference type="SMART" id="SM00718">
    <property type="entry name" value="DM4_12"/>
    <property type="match status" value="1"/>
</dbReference>
<accession>A0A9J7IEZ0</accession>
<evidence type="ECO:0000313" key="2">
    <source>
        <dbReference type="Proteomes" id="UP001652621"/>
    </source>
</evidence>
<proteinExistence type="predicted"/>
<evidence type="ECO:0000256" key="1">
    <source>
        <dbReference type="SAM" id="SignalP"/>
    </source>
</evidence>
<dbReference type="PANTHER" id="PTHR21398:SF7">
    <property type="entry name" value="LP19941P"/>
    <property type="match status" value="1"/>
</dbReference>
<reference evidence="3" key="1">
    <citation type="submission" date="2025-08" db="UniProtKB">
        <authorList>
            <consortium name="RefSeq"/>
        </authorList>
    </citation>
    <scope>IDENTIFICATION</scope>
    <source>
        <strain evidence="3">Aabys</strain>
        <tissue evidence="3">Whole body</tissue>
    </source>
</reference>
<name>A0A9J7IEZ0_MUSDO</name>
<dbReference type="Pfam" id="PF07841">
    <property type="entry name" value="DM4_12"/>
    <property type="match status" value="1"/>
</dbReference>
<protein>
    <submittedName>
        <fullName evidence="3">Uncharacterized protein LOC101901039 isoform X3</fullName>
    </submittedName>
</protein>
<dbReference type="RefSeq" id="XP_019893913.1">
    <property type="nucleotide sequence ID" value="XM_020038354.2"/>
</dbReference>
<gene>
    <name evidence="3" type="primary">LOC101901039</name>
</gene>
<dbReference type="VEuPathDB" id="VectorBase:MDOMA2_013023"/>
<keyword evidence="2" id="KW-1185">Reference proteome</keyword>